<feature type="region of interest" description="Disordered" evidence="1">
    <location>
        <begin position="51"/>
        <end position="80"/>
    </location>
</feature>
<sequence>MEQATWTMERRLTVAQIRHPCVGFPLYYYLCYMFAIGSPPHVQIILDTDHLLRPENSPGPDGNAGQELTASTQLEKPFNT</sequence>
<evidence type="ECO:0000256" key="1">
    <source>
        <dbReference type="SAM" id="MobiDB-lite"/>
    </source>
</evidence>
<organism evidence="2 3">
    <name type="scientific">Romanomermis culicivorax</name>
    <name type="common">Nematode worm</name>
    <dbReference type="NCBI Taxonomy" id="13658"/>
    <lineage>
        <taxon>Eukaryota</taxon>
        <taxon>Metazoa</taxon>
        <taxon>Ecdysozoa</taxon>
        <taxon>Nematoda</taxon>
        <taxon>Enoplea</taxon>
        <taxon>Dorylaimia</taxon>
        <taxon>Mermithida</taxon>
        <taxon>Mermithoidea</taxon>
        <taxon>Mermithidae</taxon>
        <taxon>Romanomermis</taxon>
    </lineage>
</organism>
<dbReference type="Proteomes" id="UP000887565">
    <property type="component" value="Unplaced"/>
</dbReference>
<feature type="compositionally biased region" description="Polar residues" evidence="1">
    <location>
        <begin position="66"/>
        <end position="80"/>
    </location>
</feature>
<evidence type="ECO:0000313" key="2">
    <source>
        <dbReference type="Proteomes" id="UP000887565"/>
    </source>
</evidence>
<dbReference type="AlphaFoldDB" id="A0A915HLN3"/>
<accession>A0A915HLN3</accession>
<keyword evidence="2" id="KW-1185">Reference proteome</keyword>
<evidence type="ECO:0000313" key="3">
    <source>
        <dbReference type="WBParaSite" id="nRc.2.0.1.t02584-RA"/>
    </source>
</evidence>
<proteinExistence type="predicted"/>
<protein>
    <submittedName>
        <fullName evidence="3">Uncharacterized protein</fullName>
    </submittedName>
</protein>
<dbReference type="WBParaSite" id="nRc.2.0.1.t02584-RA">
    <property type="protein sequence ID" value="nRc.2.0.1.t02584-RA"/>
    <property type="gene ID" value="nRc.2.0.1.g02584"/>
</dbReference>
<reference evidence="3" key="1">
    <citation type="submission" date="2022-11" db="UniProtKB">
        <authorList>
            <consortium name="WormBaseParasite"/>
        </authorList>
    </citation>
    <scope>IDENTIFICATION</scope>
</reference>
<name>A0A915HLN3_ROMCU</name>